<evidence type="ECO:0000313" key="5">
    <source>
        <dbReference type="EMBL" id="KRX02223.1"/>
    </source>
</evidence>
<dbReference type="PANTHER" id="PTHR32083:SF34">
    <property type="entry name" value="COILED-COIL DOMAIN-CONTAINING PROTEIN 146"/>
    <property type="match status" value="1"/>
</dbReference>
<evidence type="ECO:0000259" key="4">
    <source>
        <dbReference type="Pfam" id="PF21771"/>
    </source>
</evidence>
<feature type="compositionally biased region" description="Polar residues" evidence="3">
    <location>
        <begin position="203"/>
        <end position="218"/>
    </location>
</feature>
<evidence type="ECO:0000256" key="1">
    <source>
        <dbReference type="ARBA" id="ARBA00023054"/>
    </source>
</evidence>
<gene>
    <name evidence="5" type="ORF">PPERSA_04845</name>
</gene>
<dbReference type="OrthoDB" id="10262929at2759"/>
<dbReference type="InParanoid" id="A0A0V0QIU9"/>
<keyword evidence="1 2" id="KW-0175">Coiled coil</keyword>
<evidence type="ECO:0000256" key="2">
    <source>
        <dbReference type="SAM" id="Coils"/>
    </source>
</evidence>
<dbReference type="GO" id="GO:0005856">
    <property type="term" value="C:cytoskeleton"/>
    <property type="evidence" value="ECO:0007669"/>
    <property type="project" value="TreeGrafter"/>
</dbReference>
<dbReference type="OMA" id="PRPNAYV"/>
<feature type="region of interest" description="Disordered" evidence="3">
    <location>
        <begin position="198"/>
        <end position="218"/>
    </location>
</feature>
<dbReference type="Proteomes" id="UP000054937">
    <property type="component" value="Unassembled WGS sequence"/>
</dbReference>
<dbReference type="EMBL" id="LDAU01000156">
    <property type="protein sequence ID" value="KRX02223.1"/>
    <property type="molecule type" value="Genomic_DNA"/>
</dbReference>
<feature type="domain" description="Cilia- and flagella-associated protein 58 central coiled coil" evidence="4">
    <location>
        <begin position="439"/>
        <end position="679"/>
    </location>
</feature>
<proteinExistence type="predicted"/>
<dbReference type="SUPFAM" id="SSF57997">
    <property type="entry name" value="Tropomyosin"/>
    <property type="match status" value="1"/>
</dbReference>
<name>A0A0V0QIU9_PSEPJ</name>
<feature type="coiled-coil region" evidence="2">
    <location>
        <begin position="337"/>
        <end position="679"/>
    </location>
</feature>
<reference evidence="5 6" key="1">
    <citation type="journal article" date="2015" name="Sci. Rep.">
        <title>Genome of the facultative scuticociliatosis pathogen Pseudocohnilembus persalinus provides insight into its virulence through horizontal gene transfer.</title>
        <authorList>
            <person name="Xiong J."/>
            <person name="Wang G."/>
            <person name="Cheng J."/>
            <person name="Tian M."/>
            <person name="Pan X."/>
            <person name="Warren A."/>
            <person name="Jiang C."/>
            <person name="Yuan D."/>
            <person name="Miao W."/>
        </authorList>
    </citation>
    <scope>NUCLEOTIDE SEQUENCE [LARGE SCALE GENOMIC DNA]</scope>
    <source>
        <strain evidence="5">36N120E</strain>
    </source>
</reference>
<accession>A0A0V0QIU9</accession>
<dbReference type="Gene3D" id="1.20.5.340">
    <property type="match status" value="1"/>
</dbReference>
<sequence>MSQQQAEDQDKMALKLLQELLNDKKITVEQMEELQEKFQHLNQTVSNMFANESQLPNKVKKFAQDLKFKKAEFEQAQIENDNSENRIKKIQAEVKKAESELTQIQRANDQLGKELENEETKLSGLQKSIESEITDRVGSITTDLKNLQQNIKEEKEKIEKTERVIQKKEAALKESQEKISLLNVDNEKLVQKSENLRKEEQNLHSQPSNTQKNINRSKNALKTYEENLKEKKDKLDKKIKEIQLEEQKIAQRKENVKRIQDSITEMDGTQKYLTNRNKIIDGNRKKLEDAYKKLNEDKQMIMNEQETLKNQIKVLKDGKSEAFRNSAIQDMQIESGNSQIEKQILNAKRQYKKIELEVQKLKDRIIEYQISTNKYHKEKQKIQNDIKFYLDQLEKIQDDTKVVTFEKKNVDDKVDKKKLRKDEIDKNLAEHEAQLKNQQKFVEAAMKKEKMLTAMRESMARKASSAMAEVRETREELKIKELLILDLTKKHQETEFKLNSFKALYEEVKSARNKYVNLIQNSSQHLAELKERIKILQNELEILKNESAEKDSTLVQYKHILQQEIHKRDRIKQKLNKRNFLQKQKKQLVDQNINEIEKLNMIIMNIEKEMLQLRKQYEKACESRNYTGIQLIDRNDELCILYEKTNIQENILRNGESEIKKLEDEIRMIKIEINEKKRKIDVARKVINEVPKLADKVIELKSQLEIELQKEKALSEAIENPENTFRWRELQGEDPDAEALDAKIHVIEERLNNKKEQLLEKELILDEITNLSEKLRKQALEGRQSTLELSEKLNNFQSRLKDITRKMMASISELSMFQATSIKLQQERDELDKVVEEAKGRVDQGLPPTIETEIEYLKQQRVNNRYVEERQKRMEREEIEKNMTPFAIKTTAEHRVNSYIPSEDLGIPKPYGKYAPYKFSEVGANIRHYRKPVIKDIEV</sequence>
<keyword evidence="6" id="KW-1185">Reference proteome</keyword>
<dbReference type="InterPro" id="IPR049270">
    <property type="entry name" value="CFAP58_CC"/>
</dbReference>
<evidence type="ECO:0000256" key="3">
    <source>
        <dbReference type="SAM" id="MobiDB-lite"/>
    </source>
</evidence>
<organism evidence="5 6">
    <name type="scientific">Pseudocohnilembus persalinus</name>
    <name type="common">Ciliate</name>
    <dbReference type="NCBI Taxonomy" id="266149"/>
    <lineage>
        <taxon>Eukaryota</taxon>
        <taxon>Sar</taxon>
        <taxon>Alveolata</taxon>
        <taxon>Ciliophora</taxon>
        <taxon>Intramacronucleata</taxon>
        <taxon>Oligohymenophorea</taxon>
        <taxon>Scuticociliatia</taxon>
        <taxon>Philasterida</taxon>
        <taxon>Pseudocohnilembidae</taxon>
        <taxon>Pseudocohnilembus</taxon>
    </lineage>
</organism>
<dbReference type="AlphaFoldDB" id="A0A0V0QIU9"/>
<evidence type="ECO:0000313" key="6">
    <source>
        <dbReference type="Proteomes" id="UP000054937"/>
    </source>
</evidence>
<comment type="caution">
    <text evidence="5">The sequence shown here is derived from an EMBL/GenBank/DDBJ whole genome shotgun (WGS) entry which is preliminary data.</text>
</comment>
<protein>
    <recommendedName>
        <fullName evidence="4">Cilia- and flagella-associated protein 58 central coiled coil domain-containing protein</fullName>
    </recommendedName>
</protein>
<feature type="coiled-coil region" evidence="2">
    <location>
        <begin position="821"/>
        <end position="877"/>
    </location>
</feature>
<dbReference type="PANTHER" id="PTHR32083">
    <property type="entry name" value="CILIA AND FLAGELLA-ASSOCIATED PROTEIN 58-RELATED"/>
    <property type="match status" value="1"/>
</dbReference>
<dbReference type="Pfam" id="PF21771">
    <property type="entry name" value="CFAP58_CC"/>
    <property type="match status" value="1"/>
</dbReference>